<dbReference type="EMBL" id="LAZR01045822">
    <property type="protein sequence ID" value="KKK97960.1"/>
    <property type="molecule type" value="Genomic_DNA"/>
</dbReference>
<reference evidence="1" key="1">
    <citation type="journal article" date="2015" name="Nature">
        <title>Complex archaea that bridge the gap between prokaryotes and eukaryotes.</title>
        <authorList>
            <person name="Spang A."/>
            <person name="Saw J.H."/>
            <person name="Jorgensen S.L."/>
            <person name="Zaremba-Niedzwiedzka K."/>
            <person name="Martijn J."/>
            <person name="Lind A.E."/>
            <person name="van Eijk R."/>
            <person name="Schleper C."/>
            <person name="Guy L."/>
            <person name="Ettema T.J."/>
        </authorList>
    </citation>
    <scope>NUCLEOTIDE SEQUENCE</scope>
</reference>
<comment type="caution">
    <text evidence="1">The sequence shown here is derived from an EMBL/GenBank/DDBJ whole genome shotgun (WGS) entry which is preliminary data.</text>
</comment>
<sequence length="82" mass="9264">MSEQPAFPHTETTVKMGTEFNEYHPGLTKREFVAIAAMQGILANERWMERIIENVSGTAWPHIKNLAFDMADAMLKEAPDAE</sequence>
<name>A0A0F9AI52_9ZZZZ</name>
<proteinExistence type="predicted"/>
<dbReference type="AlphaFoldDB" id="A0A0F9AI52"/>
<organism evidence="1">
    <name type="scientific">marine sediment metagenome</name>
    <dbReference type="NCBI Taxonomy" id="412755"/>
    <lineage>
        <taxon>unclassified sequences</taxon>
        <taxon>metagenomes</taxon>
        <taxon>ecological metagenomes</taxon>
    </lineage>
</organism>
<protein>
    <submittedName>
        <fullName evidence="1">Uncharacterized protein</fullName>
    </submittedName>
</protein>
<accession>A0A0F9AI52</accession>
<gene>
    <name evidence="1" type="ORF">LCGC14_2647530</name>
</gene>
<evidence type="ECO:0000313" key="1">
    <source>
        <dbReference type="EMBL" id="KKK97960.1"/>
    </source>
</evidence>